<keyword evidence="3" id="KW-1185">Reference proteome</keyword>
<proteinExistence type="predicted"/>
<accession>A0ABV7AFJ3</accession>
<gene>
    <name evidence="2" type="ORF">ACFOES_08575</name>
</gene>
<evidence type="ECO:0000313" key="2">
    <source>
        <dbReference type="EMBL" id="MFC2968146.1"/>
    </source>
</evidence>
<name>A0ABV7AFJ3_9RHOB</name>
<dbReference type="InterPro" id="IPR019291">
    <property type="entry name" value="Host_attachment_protein"/>
</dbReference>
<sequence length="168" mass="18605">MTARAGGSRLPATDLLQEGRMKPVRTMIVLANEKRFRLLMNEGVGKGLTEIEDRGREEFPEVETEFSDRPGRNTASDGGSRHGFQPHETEREQIRDRFAARLVEEIAAAFDGEGADQLVIAAAPRMLGELRADLSEALRSKISAELDKDLLKIPLTELEAHLKDVLAV</sequence>
<reference evidence="3" key="1">
    <citation type="journal article" date="2019" name="Int. J. Syst. Evol. Microbiol.">
        <title>The Global Catalogue of Microorganisms (GCM) 10K type strain sequencing project: providing services to taxonomists for standard genome sequencing and annotation.</title>
        <authorList>
            <consortium name="The Broad Institute Genomics Platform"/>
            <consortium name="The Broad Institute Genome Sequencing Center for Infectious Disease"/>
            <person name="Wu L."/>
            <person name="Ma J."/>
        </authorList>
    </citation>
    <scope>NUCLEOTIDE SEQUENCE [LARGE SCALE GENOMIC DNA]</scope>
    <source>
        <strain evidence="3">KCTC 62192</strain>
    </source>
</reference>
<evidence type="ECO:0000256" key="1">
    <source>
        <dbReference type="SAM" id="MobiDB-lite"/>
    </source>
</evidence>
<dbReference type="EMBL" id="JBHRSK010000004">
    <property type="protein sequence ID" value="MFC2968146.1"/>
    <property type="molecule type" value="Genomic_DNA"/>
</dbReference>
<dbReference type="Pfam" id="PF10116">
    <property type="entry name" value="Host_attach"/>
    <property type="match status" value="1"/>
</dbReference>
<protein>
    <submittedName>
        <fullName evidence="2">Host attachment protein</fullName>
    </submittedName>
</protein>
<evidence type="ECO:0000313" key="3">
    <source>
        <dbReference type="Proteomes" id="UP001595443"/>
    </source>
</evidence>
<organism evidence="2 3">
    <name type="scientific">Acidimangrovimonas pyrenivorans</name>
    <dbReference type="NCBI Taxonomy" id="2030798"/>
    <lineage>
        <taxon>Bacteria</taxon>
        <taxon>Pseudomonadati</taxon>
        <taxon>Pseudomonadota</taxon>
        <taxon>Alphaproteobacteria</taxon>
        <taxon>Rhodobacterales</taxon>
        <taxon>Paracoccaceae</taxon>
        <taxon>Acidimangrovimonas</taxon>
    </lineage>
</organism>
<feature type="region of interest" description="Disordered" evidence="1">
    <location>
        <begin position="51"/>
        <end position="91"/>
    </location>
</feature>
<comment type="caution">
    <text evidence="2">The sequence shown here is derived from an EMBL/GenBank/DDBJ whole genome shotgun (WGS) entry which is preliminary data.</text>
</comment>
<dbReference type="Proteomes" id="UP001595443">
    <property type="component" value="Unassembled WGS sequence"/>
</dbReference>
<dbReference type="RefSeq" id="WP_377832820.1">
    <property type="nucleotide sequence ID" value="NZ_JBHRSK010000004.1"/>
</dbReference>